<comment type="caution">
    <text evidence="1">The sequence shown here is derived from an EMBL/GenBank/DDBJ whole genome shotgun (WGS) entry which is preliminary data.</text>
</comment>
<organism evidence="1 2">
    <name type="scientific">Scortum barcoo</name>
    <name type="common">barcoo grunter</name>
    <dbReference type="NCBI Taxonomy" id="214431"/>
    <lineage>
        <taxon>Eukaryota</taxon>
        <taxon>Metazoa</taxon>
        <taxon>Chordata</taxon>
        <taxon>Craniata</taxon>
        <taxon>Vertebrata</taxon>
        <taxon>Euteleostomi</taxon>
        <taxon>Actinopterygii</taxon>
        <taxon>Neopterygii</taxon>
        <taxon>Teleostei</taxon>
        <taxon>Neoteleostei</taxon>
        <taxon>Acanthomorphata</taxon>
        <taxon>Eupercaria</taxon>
        <taxon>Centrarchiformes</taxon>
        <taxon>Terapontoidei</taxon>
        <taxon>Terapontidae</taxon>
        <taxon>Scortum</taxon>
    </lineage>
</organism>
<name>A0ACB8VHB2_9TELE</name>
<evidence type="ECO:0000313" key="1">
    <source>
        <dbReference type="EMBL" id="KAI3355007.1"/>
    </source>
</evidence>
<evidence type="ECO:0000313" key="2">
    <source>
        <dbReference type="Proteomes" id="UP000831701"/>
    </source>
</evidence>
<gene>
    <name evidence="1" type="ORF">L3Q82_004796</name>
</gene>
<keyword evidence="2" id="KW-1185">Reference proteome</keyword>
<dbReference type="EMBL" id="CM041551">
    <property type="protein sequence ID" value="KAI3355007.1"/>
    <property type="molecule type" value="Genomic_DNA"/>
</dbReference>
<protein>
    <submittedName>
        <fullName evidence="1">Uncharacterized protein</fullName>
    </submittedName>
</protein>
<reference evidence="1" key="1">
    <citation type="submission" date="2022-04" db="EMBL/GenBank/DDBJ databases">
        <title>Jade perch genome.</title>
        <authorList>
            <person name="Chao B."/>
        </authorList>
    </citation>
    <scope>NUCLEOTIDE SEQUENCE</scope>
    <source>
        <strain evidence="1">CB-2022</strain>
    </source>
</reference>
<accession>A0ACB8VHB2</accession>
<dbReference type="Proteomes" id="UP000831701">
    <property type="component" value="Chromosome 21"/>
</dbReference>
<proteinExistence type="predicted"/>
<sequence length="269" mass="29872">MAIYLCPQYWPENSLHRLGSLQVEFVSADLEEDVISRIFRIYNTARPQDGYRMVQQFQFLGWPMYRDTPVSKRSFLKLVHQVDKWQEEYDGGEGRTVVHCLNSISSAMKLLWSISTLLSLNNRPSSSSPSLVDNAAHSLTGGIGGRGGLLLTGSGEGAGGVTEVLSCKYVALKPPKNRRRPLTLEGNLHLKISHSRGALSSRQGRTKEEGQTQADLLRMNQYVGVRTSRAFDEETESADTETPEIRLKVKVQSHSGTVRLLITAPARSA</sequence>